<dbReference type="GO" id="GO:0016747">
    <property type="term" value="F:acyltransferase activity, transferring groups other than amino-acyl groups"/>
    <property type="evidence" value="ECO:0007669"/>
    <property type="project" value="InterPro"/>
</dbReference>
<keyword evidence="5" id="KW-1185">Reference proteome</keyword>
<dbReference type="Pfam" id="PF00583">
    <property type="entry name" value="Acetyltransf_1"/>
    <property type="match status" value="1"/>
</dbReference>
<keyword evidence="1" id="KW-0808">Transferase</keyword>
<dbReference type="Gene3D" id="3.40.630.30">
    <property type="match status" value="1"/>
</dbReference>
<dbReference type="InterPro" id="IPR000182">
    <property type="entry name" value="GNAT_dom"/>
</dbReference>
<dbReference type="Proteomes" id="UP001141950">
    <property type="component" value="Unassembled WGS sequence"/>
</dbReference>
<keyword evidence="2" id="KW-0012">Acyltransferase</keyword>
<evidence type="ECO:0000259" key="3">
    <source>
        <dbReference type="PROSITE" id="PS51186"/>
    </source>
</evidence>
<evidence type="ECO:0000313" key="5">
    <source>
        <dbReference type="Proteomes" id="UP001141950"/>
    </source>
</evidence>
<protein>
    <submittedName>
        <fullName evidence="4">GNAT family N-acetyltransferase</fullName>
    </submittedName>
</protein>
<dbReference type="AlphaFoldDB" id="A0A9X2MMG5"/>
<reference evidence="4" key="1">
    <citation type="submission" date="2022-08" db="EMBL/GenBank/DDBJ databases">
        <title>The genomic sequence of strain Paenibacillus sp. SCIV0701.</title>
        <authorList>
            <person name="Zhao H."/>
        </authorList>
    </citation>
    <scope>NUCLEOTIDE SEQUENCE</scope>
    <source>
        <strain evidence="4">SCIV0701</strain>
    </source>
</reference>
<dbReference type="EMBL" id="JANIPJ010000002">
    <property type="protein sequence ID" value="MCR2802772.1"/>
    <property type="molecule type" value="Genomic_DNA"/>
</dbReference>
<dbReference type="PANTHER" id="PTHR43420">
    <property type="entry name" value="ACETYLTRANSFERASE"/>
    <property type="match status" value="1"/>
</dbReference>
<evidence type="ECO:0000256" key="2">
    <source>
        <dbReference type="ARBA" id="ARBA00023315"/>
    </source>
</evidence>
<dbReference type="PANTHER" id="PTHR43420:SF12">
    <property type="entry name" value="N-ACETYLTRANSFERASE DOMAIN-CONTAINING PROTEIN"/>
    <property type="match status" value="1"/>
</dbReference>
<dbReference type="SUPFAM" id="SSF55729">
    <property type="entry name" value="Acyl-CoA N-acyltransferases (Nat)"/>
    <property type="match status" value="1"/>
</dbReference>
<proteinExistence type="predicted"/>
<comment type="caution">
    <text evidence="4">The sequence shown here is derived from an EMBL/GenBank/DDBJ whole genome shotgun (WGS) entry which is preliminary data.</text>
</comment>
<accession>A0A9X2MMG5</accession>
<evidence type="ECO:0000313" key="4">
    <source>
        <dbReference type="EMBL" id="MCR2802772.1"/>
    </source>
</evidence>
<sequence>MNYQIREATKEDISFLWDMLFESLYAPEGQEPFTRDILNDPYLAKYVEGWGRTGDIGYLAIDEAGNPMGSITARLFDSSNKGFGYVADDVPELGMAILPSYRGKGLGNALIRQLMNGLKERGFRKVSLSVDPGNTAAVKLYEKFGFAEVGVVGTSITMVADVEQS</sequence>
<dbReference type="InterPro" id="IPR016181">
    <property type="entry name" value="Acyl_CoA_acyltransferase"/>
</dbReference>
<dbReference type="InterPro" id="IPR050680">
    <property type="entry name" value="YpeA/RimI_acetyltransf"/>
</dbReference>
<name>A0A9X2MMG5_9BACL</name>
<organism evidence="4 5">
    <name type="scientific">Paenibacillus soyae</name>
    <dbReference type="NCBI Taxonomy" id="2969249"/>
    <lineage>
        <taxon>Bacteria</taxon>
        <taxon>Bacillati</taxon>
        <taxon>Bacillota</taxon>
        <taxon>Bacilli</taxon>
        <taxon>Bacillales</taxon>
        <taxon>Paenibacillaceae</taxon>
        <taxon>Paenibacillus</taxon>
    </lineage>
</organism>
<dbReference type="PROSITE" id="PS51186">
    <property type="entry name" value="GNAT"/>
    <property type="match status" value="1"/>
</dbReference>
<dbReference type="CDD" id="cd04301">
    <property type="entry name" value="NAT_SF"/>
    <property type="match status" value="1"/>
</dbReference>
<evidence type="ECO:0000256" key="1">
    <source>
        <dbReference type="ARBA" id="ARBA00022679"/>
    </source>
</evidence>
<gene>
    <name evidence="4" type="ORF">NQZ67_02655</name>
</gene>
<dbReference type="RefSeq" id="WP_257442494.1">
    <property type="nucleotide sequence ID" value="NZ_JANIPJ010000002.1"/>
</dbReference>
<feature type="domain" description="N-acetyltransferase" evidence="3">
    <location>
        <begin position="3"/>
        <end position="163"/>
    </location>
</feature>